<keyword evidence="2" id="KW-1185">Reference proteome</keyword>
<organism evidence="1 2">
    <name type="scientific">Lasiodiplodia mahajangana</name>
    <dbReference type="NCBI Taxonomy" id="1108764"/>
    <lineage>
        <taxon>Eukaryota</taxon>
        <taxon>Fungi</taxon>
        <taxon>Dikarya</taxon>
        <taxon>Ascomycota</taxon>
        <taxon>Pezizomycotina</taxon>
        <taxon>Dothideomycetes</taxon>
        <taxon>Dothideomycetes incertae sedis</taxon>
        <taxon>Botryosphaeriales</taxon>
        <taxon>Botryosphaeriaceae</taxon>
        <taxon>Lasiodiplodia</taxon>
    </lineage>
</organism>
<proteinExistence type="predicted"/>
<evidence type="ECO:0000313" key="1">
    <source>
        <dbReference type="EMBL" id="KAJ8133162.1"/>
    </source>
</evidence>
<comment type="caution">
    <text evidence="1">The sequence shown here is derived from an EMBL/GenBank/DDBJ whole genome shotgun (WGS) entry which is preliminary data.</text>
</comment>
<dbReference type="EMBL" id="JAPUUL010000039">
    <property type="protein sequence ID" value="KAJ8133162.1"/>
    <property type="molecule type" value="Genomic_DNA"/>
</dbReference>
<dbReference type="Proteomes" id="UP001153332">
    <property type="component" value="Unassembled WGS sequence"/>
</dbReference>
<sequence length="677" mass="77582">MERFRVELTAMEEHYRRCEVPDHIYNNCKEKLSELLSVLENVVEDSVIEVASKIQTTQNQQLGISPQIQSWLNLQSWAEMPIAQAITRFLHLPSKDYTPSHALPLPGRASIGPETEILSPRYLKLESLSLIIQKRSIPKKEIASSCVKFIKLKQTLGRFQEAVRRATVAKMCIVDIAENHSPIDQVKIRMNRKIPSSNWRNPIPWEITYRLFNMLSEKTCPGHEARFQLNGFKMDSEGERLPLDVFISSCPRDDPPGVSPSWQEGRCTYFMHDIIPTNDGLTFITDLCFPGPNKQQTQPSPPVSDIRIIEFDKSNAYQRWLSTEYSICRGATPTISLAYLLDNGFLRDLDDGGVFEIGDKAVLALSLGRCLLHCFQGLLMQQEWSSHNIHFLYQRTTSTEGIFNIHHPYVTCHFPKTVEERMCVSRYSTFLQDGTPLRSEVKPNDCAVFLWSFARLLLEIERGQRIPLLSEPDILESFNRRSKNSRWEYFRAINGCMSFADSLRRKKGETPNLSEVREVLYDEVLQYLDGNINSFSDDIRTVIAQRDVSLKASVSKPLQNTLDIEIKFQTAQGSKMNQTALLDTGADANFMSQVLSDLLEYTGSPYTGRGYNTGNGPIAPLGKVQAEFRSLKSQKWHREEFFVVHGLPYDMIFGKAFIDKYDIFRFEDRRLLPIRGM</sequence>
<evidence type="ECO:0000313" key="2">
    <source>
        <dbReference type="Proteomes" id="UP001153332"/>
    </source>
</evidence>
<gene>
    <name evidence="1" type="ORF">O1611_g461</name>
</gene>
<accession>A0ACC2K050</accession>
<reference evidence="1" key="1">
    <citation type="submission" date="2022-12" db="EMBL/GenBank/DDBJ databases">
        <title>Genome Sequence of Lasiodiplodia mahajangana.</title>
        <authorList>
            <person name="Buettner E."/>
        </authorList>
    </citation>
    <scope>NUCLEOTIDE SEQUENCE</scope>
    <source>
        <strain evidence="1">VT137</strain>
    </source>
</reference>
<name>A0ACC2K050_9PEZI</name>
<protein>
    <submittedName>
        <fullName evidence="1">Uncharacterized protein</fullName>
    </submittedName>
</protein>